<feature type="region of interest" description="Disordered" evidence="1">
    <location>
        <begin position="93"/>
        <end position="114"/>
    </location>
</feature>
<dbReference type="Pfam" id="PF12319">
    <property type="entry name" value="TryThrA_C"/>
    <property type="match status" value="1"/>
</dbReference>
<name>A0A0J9TJT5_PLAVI</name>
<dbReference type="OrthoDB" id="386534at2759"/>
<accession>A0A0J9TJT5</accession>
<evidence type="ECO:0000256" key="1">
    <source>
        <dbReference type="SAM" id="MobiDB-lite"/>
    </source>
</evidence>
<dbReference type="AlphaFoldDB" id="A0A0J9TJT5"/>
<evidence type="ECO:0000313" key="3">
    <source>
        <dbReference type="EMBL" id="KMZ95965.1"/>
    </source>
</evidence>
<feature type="region of interest" description="Disordered" evidence="1">
    <location>
        <begin position="126"/>
        <end position="145"/>
    </location>
</feature>
<evidence type="ECO:0000259" key="2">
    <source>
        <dbReference type="Pfam" id="PF12319"/>
    </source>
</evidence>
<dbReference type="InterPro" id="IPR022089">
    <property type="entry name" value="Plasmodium-antigen_C"/>
</dbReference>
<proteinExistence type="predicted"/>
<protein>
    <recommendedName>
        <fullName evidence="2">Tryptophan/threonine-rich plasmodium antigen C-terminal domain-containing protein</fullName>
    </recommendedName>
</protein>
<sequence length="340" mass="38986">MRLLPAVLFLSGSLYILSPSFNINFYASAAEAEVTEGGDNLDDDLGGDLEGLLGDDAEEGGAAGGEGAAEGAAAAASAEGLSGEVENELLYVKEDDDDAPAATPDEKPSTSGEETPAAFVDLVNETVPPPAKAPLPLQTKAPQGPKIKDWNQWMKQAKKDFSGYKGTMHTQRHEWTKEKEDELQKFCKYLEKRWMNYTGNIDRECRSDFLKSTQNWNESQWNKWVKSEGKHHMNKQFQKWLDYNKYKLQDWTNTEWNKWKTTVKEQLDDEEWKKKEAAGKTKEWIKCTDKMEKKCLKKTKKHCKNWEKKANSSFKKWEGDFTKKWTSNKQWNSWCKELEK</sequence>
<feature type="region of interest" description="Disordered" evidence="1">
    <location>
        <begin position="37"/>
        <end position="80"/>
    </location>
</feature>
<feature type="compositionally biased region" description="Acidic residues" evidence="1">
    <location>
        <begin position="37"/>
        <end position="59"/>
    </location>
</feature>
<dbReference type="EMBL" id="KQ235714">
    <property type="protein sequence ID" value="KMZ95965.1"/>
    <property type="molecule type" value="Genomic_DNA"/>
</dbReference>
<dbReference type="Proteomes" id="UP000053239">
    <property type="component" value="Unassembled WGS sequence"/>
</dbReference>
<feature type="compositionally biased region" description="Low complexity" evidence="1">
    <location>
        <begin position="69"/>
        <end position="80"/>
    </location>
</feature>
<gene>
    <name evidence="3" type="ORF">PVNG_02816</name>
</gene>
<reference evidence="3 4" key="1">
    <citation type="submission" date="2011-09" db="EMBL/GenBank/DDBJ databases">
        <title>The Genome Sequence of Plasmodium vivax North Korean.</title>
        <authorList>
            <consortium name="The Broad Institute Genome Sequencing Platform"/>
            <consortium name="The Broad Institute Genome Sequencing Center for Infectious Disease"/>
            <person name="Neafsey D."/>
            <person name="Carlton J."/>
            <person name="Barnwell J."/>
            <person name="Collins W."/>
            <person name="Escalante A."/>
            <person name="Mullikin J."/>
            <person name="Saul A."/>
            <person name="Guigo R."/>
            <person name="Camara F."/>
            <person name="Young S.K."/>
            <person name="Zeng Q."/>
            <person name="Gargeya S."/>
            <person name="Fitzgerald M."/>
            <person name="Haas B."/>
            <person name="Abouelleil A."/>
            <person name="Alvarado L."/>
            <person name="Arachchi H.M."/>
            <person name="Berlin A."/>
            <person name="Brown A."/>
            <person name="Chapman S.B."/>
            <person name="Chen Z."/>
            <person name="Dunbar C."/>
            <person name="Freedman E."/>
            <person name="Gearin G."/>
            <person name="Gellesch M."/>
            <person name="Goldberg J."/>
            <person name="Griggs A."/>
            <person name="Gujja S."/>
            <person name="Heiman D."/>
            <person name="Howarth C."/>
            <person name="Larson L."/>
            <person name="Lui A."/>
            <person name="MacDonald P.J.P."/>
            <person name="Montmayeur A."/>
            <person name="Murphy C."/>
            <person name="Neiman D."/>
            <person name="Pearson M."/>
            <person name="Priest M."/>
            <person name="Roberts A."/>
            <person name="Saif S."/>
            <person name="Shea T."/>
            <person name="Shenoy N."/>
            <person name="Sisk P."/>
            <person name="Stolte C."/>
            <person name="Sykes S."/>
            <person name="Wortman J."/>
            <person name="Nusbaum C."/>
            <person name="Birren B."/>
        </authorList>
    </citation>
    <scope>NUCLEOTIDE SEQUENCE [LARGE SCALE GENOMIC DNA]</scope>
    <source>
        <strain evidence="3 4">North Korean</strain>
    </source>
</reference>
<feature type="domain" description="Tryptophan/threonine-rich plasmodium antigen C-terminal" evidence="2">
    <location>
        <begin position="149"/>
        <end position="278"/>
    </location>
</feature>
<evidence type="ECO:0000313" key="4">
    <source>
        <dbReference type="Proteomes" id="UP000053239"/>
    </source>
</evidence>
<organism evidence="3 4">
    <name type="scientific">Plasmodium vivax North Korean</name>
    <dbReference type="NCBI Taxonomy" id="1035514"/>
    <lineage>
        <taxon>Eukaryota</taxon>
        <taxon>Sar</taxon>
        <taxon>Alveolata</taxon>
        <taxon>Apicomplexa</taxon>
        <taxon>Aconoidasida</taxon>
        <taxon>Haemosporida</taxon>
        <taxon>Plasmodiidae</taxon>
        <taxon>Plasmodium</taxon>
        <taxon>Plasmodium (Plasmodium)</taxon>
    </lineage>
</organism>